<dbReference type="InterPro" id="IPR039417">
    <property type="entry name" value="Peptidase_C1A_papain-like"/>
</dbReference>
<organism evidence="8 9">
    <name type="scientific">Mytilus galloprovincialis</name>
    <name type="common">Mediterranean mussel</name>
    <dbReference type="NCBI Taxonomy" id="29158"/>
    <lineage>
        <taxon>Eukaryota</taxon>
        <taxon>Metazoa</taxon>
        <taxon>Spiralia</taxon>
        <taxon>Lophotrochozoa</taxon>
        <taxon>Mollusca</taxon>
        <taxon>Bivalvia</taxon>
        <taxon>Autobranchia</taxon>
        <taxon>Pteriomorphia</taxon>
        <taxon>Mytilida</taxon>
        <taxon>Mytiloidea</taxon>
        <taxon>Mytilidae</taxon>
        <taxon>Mytilinae</taxon>
        <taxon>Mytilus</taxon>
    </lineage>
</organism>
<evidence type="ECO:0000256" key="5">
    <source>
        <dbReference type="ARBA" id="ARBA00023145"/>
    </source>
</evidence>
<dbReference type="PANTHER" id="PTHR12411">
    <property type="entry name" value="CYSTEINE PROTEASE FAMILY C1-RELATED"/>
    <property type="match status" value="1"/>
</dbReference>
<keyword evidence="9" id="KW-1185">Reference proteome</keyword>
<evidence type="ECO:0000313" key="8">
    <source>
        <dbReference type="EMBL" id="VDI09867.1"/>
    </source>
</evidence>
<dbReference type="SUPFAM" id="SSF54001">
    <property type="entry name" value="Cysteine proteinases"/>
    <property type="match status" value="1"/>
</dbReference>
<dbReference type="OrthoDB" id="6124871at2759"/>
<dbReference type="InterPro" id="IPR038765">
    <property type="entry name" value="Papain-like_cys_pep_sf"/>
</dbReference>
<gene>
    <name evidence="8" type="ORF">MGAL_10B022582</name>
</gene>
<evidence type="ECO:0000256" key="2">
    <source>
        <dbReference type="ARBA" id="ARBA00022670"/>
    </source>
</evidence>
<dbReference type="Gene3D" id="3.90.70.10">
    <property type="entry name" value="Cysteine proteinases"/>
    <property type="match status" value="1"/>
</dbReference>
<evidence type="ECO:0000256" key="6">
    <source>
        <dbReference type="ARBA" id="ARBA00023157"/>
    </source>
</evidence>
<evidence type="ECO:0000259" key="7">
    <source>
        <dbReference type="SMART" id="SM00645"/>
    </source>
</evidence>
<keyword evidence="4" id="KW-0788">Thiol protease</keyword>
<sequence>MILAGKVINNAYQAYLALRENQDKQNQQVIYIPVKKINQEAPKKNKALKTVKGTQALHMVRTFSQGTNVILCRDLSCPCAVCILHQEGPCLFEIAKQGWQIRGETPEDGNCCFWAISDQRVIWEDNVRVIEHHNMAADRGEHTYWLGINHFADMTTCHRNSSTEEYVHCMVLSKFMIFHNVEERLANIAQYYPLKPIRERNEVDWRQKGYVTPVKDQGQCGSCWSFSSTGALEGQHFRKTGQLVSLSEQNLVDCTFKYGNGGCNGGFVFRAYQYVKDNNGIDTESSYPYEAR</sequence>
<dbReference type="AlphaFoldDB" id="A0A8B6CVI9"/>
<dbReference type="Proteomes" id="UP000596742">
    <property type="component" value="Unassembled WGS sequence"/>
</dbReference>
<name>A0A8B6CVI9_MYTGA</name>
<dbReference type="GO" id="GO:0006508">
    <property type="term" value="P:proteolysis"/>
    <property type="evidence" value="ECO:0007669"/>
    <property type="project" value="UniProtKB-KW"/>
</dbReference>
<feature type="non-terminal residue" evidence="8">
    <location>
        <position position="1"/>
    </location>
</feature>
<dbReference type="PROSITE" id="PS00139">
    <property type="entry name" value="THIOL_PROTEASE_CYS"/>
    <property type="match status" value="1"/>
</dbReference>
<dbReference type="InterPro" id="IPR013128">
    <property type="entry name" value="Peptidase_C1A"/>
</dbReference>
<dbReference type="SMART" id="SM00645">
    <property type="entry name" value="Pept_C1"/>
    <property type="match status" value="1"/>
</dbReference>
<dbReference type="Gene3D" id="1.10.287.2250">
    <property type="match status" value="1"/>
</dbReference>
<evidence type="ECO:0000256" key="3">
    <source>
        <dbReference type="ARBA" id="ARBA00022801"/>
    </source>
</evidence>
<dbReference type="GO" id="GO:0008234">
    <property type="term" value="F:cysteine-type peptidase activity"/>
    <property type="evidence" value="ECO:0007669"/>
    <property type="project" value="UniProtKB-KW"/>
</dbReference>
<accession>A0A8B6CVI9</accession>
<protein>
    <recommendedName>
        <fullName evidence="7">Peptidase C1A papain C-terminal domain-containing protein</fullName>
    </recommendedName>
</protein>
<keyword evidence="2" id="KW-0645">Protease</keyword>
<feature type="domain" description="Peptidase C1A papain C-terminal" evidence="7">
    <location>
        <begin position="199"/>
        <end position="292"/>
    </location>
</feature>
<reference evidence="8" key="1">
    <citation type="submission" date="2018-11" db="EMBL/GenBank/DDBJ databases">
        <authorList>
            <person name="Alioto T."/>
            <person name="Alioto T."/>
        </authorList>
    </citation>
    <scope>NUCLEOTIDE SEQUENCE</scope>
</reference>
<dbReference type="Pfam" id="PF08246">
    <property type="entry name" value="Inhibitor_I29"/>
    <property type="match status" value="1"/>
</dbReference>
<evidence type="ECO:0000256" key="4">
    <source>
        <dbReference type="ARBA" id="ARBA00022807"/>
    </source>
</evidence>
<dbReference type="InterPro" id="IPR000668">
    <property type="entry name" value="Peptidase_C1A_C"/>
</dbReference>
<keyword evidence="3" id="KW-0378">Hydrolase</keyword>
<evidence type="ECO:0000256" key="1">
    <source>
        <dbReference type="ARBA" id="ARBA00008455"/>
    </source>
</evidence>
<dbReference type="Pfam" id="PF00112">
    <property type="entry name" value="Peptidase_C1"/>
    <property type="match status" value="1"/>
</dbReference>
<dbReference type="EMBL" id="UYJE01002337">
    <property type="protein sequence ID" value="VDI09867.1"/>
    <property type="molecule type" value="Genomic_DNA"/>
</dbReference>
<comment type="similarity">
    <text evidence="1">Belongs to the peptidase C1 family.</text>
</comment>
<dbReference type="InterPro" id="IPR000169">
    <property type="entry name" value="Pept_cys_AS"/>
</dbReference>
<dbReference type="CDD" id="cd02248">
    <property type="entry name" value="Peptidase_C1A"/>
    <property type="match status" value="1"/>
</dbReference>
<comment type="caution">
    <text evidence="8">The sequence shown here is derived from an EMBL/GenBank/DDBJ whole genome shotgun (WGS) entry which is preliminary data.</text>
</comment>
<keyword evidence="6" id="KW-1015">Disulfide bond</keyword>
<keyword evidence="5" id="KW-0865">Zymogen</keyword>
<evidence type="ECO:0000313" key="9">
    <source>
        <dbReference type="Proteomes" id="UP000596742"/>
    </source>
</evidence>
<dbReference type="InterPro" id="IPR013201">
    <property type="entry name" value="Prot_inhib_I29"/>
</dbReference>
<proteinExistence type="inferred from homology"/>